<dbReference type="PANTHER" id="PTHR12121">
    <property type="entry name" value="CARBON CATABOLITE REPRESSOR PROTEIN 4"/>
    <property type="match status" value="1"/>
</dbReference>
<keyword evidence="4" id="KW-1185">Reference proteome</keyword>
<dbReference type="Proteomes" id="UP001596547">
    <property type="component" value="Unassembled WGS sequence"/>
</dbReference>
<keyword evidence="3" id="KW-0255">Endonuclease</keyword>
<dbReference type="InterPro" id="IPR005135">
    <property type="entry name" value="Endo/exonuclease/phosphatase"/>
</dbReference>
<name>A0ABD6A552_9EURY</name>
<dbReference type="PANTHER" id="PTHR12121:SF36">
    <property type="entry name" value="ENDONUCLEASE_EXONUCLEASE_PHOSPHATASE DOMAIN-CONTAINING PROTEIN"/>
    <property type="match status" value="1"/>
</dbReference>
<evidence type="ECO:0000313" key="4">
    <source>
        <dbReference type="Proteomes" id="UP001596547"/>
    </source>
</evidence>
<dbReference type="Gene3D" id="3.60.10.10">
    <property type="entry name" value="Endonuclease/exonuclease/phosphatase"/>
    <property type="match status" value="1"/>
</dbReference>
<evidence type="ECO:0000313" key="3">
    <source>
        <dbReference type="EMBL" id="MFC7315353.1"/>
    </source>
</evidence>
<keyword evidence="3" id="KW-0378">Hydrolase</keyword>
<dbReference type="GO" id="GO:0004519">
    <property type="term" value="F:endonuclease activity"/>
    <property type="evidence" value="ECO:0007669"/>
    <property type="project" value="UniProtKB-KW"/>
</dbReference>
<dbReference type="InterPro" id="IPR036691">
    <property type="entry name" value="Endo/exonu/phosph_ase_sf"/>
</dbReference>
<dbReference type="GeneID" id="79314315"/>
<dbReference type="AlphaFoldDB" id="A0ABD6A552"/>
<dbReference type="CDD" id="cd09083">
    <property type="entry name" value="EEP-1"/>
    <property type="match status" value="1"/>
</dbReference>
<organism evidence="3 4">
    <name type="scientific">Halomarina halobia</name>
    <dbReference type="NCBI Taxonomy" id="3033386"/>
    <lineage>
        <taxon>Archaea</taxon>
        <taxon>Methanobacteriati</taxon>
        <taxon>Methanobacteriota</taxon>
        <taxon>Stenosarchaea group</taxon>
        <taxon>Halobacteria</taxon>
        <taxon>Halobacteriales</taxon>
        <taxon>Natronomonadaceae</taxon>
        <taxon>Halomarina</taxon>
    </lineage>
</organism>
<comment type="caution">
    <text evidence="3">The sequence shown here is derived from an EMBL/GenBank/DDBJ whole genome shotgun (WGS) entry which is preliminary data.</text>
</comment>
<dbReference type="SUPFAM" id="SSF56219">
    <property type="entry name" value="DNase I-like"/>
    <property type="match status" value="1"/>
</dbReference>
<accession>A0ABD6A552</accession>
<evidence type="ECO:0000259" key="2">
    <source>
        <dbReference type="Pfam" id="PF03372"/>
    </source>
</evidence>
<dbReference type="InterPro" id="IPR050410">
    <property type="entry name" value="CCR4/nocturin_mRNA_transcr"/>
</dbReference>
<dbReference type="RefSeq" id="WP_276304756.1">
    <property type="nucleotide sequence ID" value="NZ_CP119992.1"/>
</dbReference>
<gene>
    <name evidence="3" type="ORF">ACFQPE_00890</name>
</gene>
<proteinExistence type="predicted"/>
<dbReference type="Pfam" id="PF03372">
    <property type="entry name" value="Exo_endo_phos"/>
    <property type="match status" value="1"/>
</dbReference>
<feature type="domain" description="Endonuclease/exonuclease/phosphatase" evidence="2">
    <location>
        <begin position="42"/>
        <end position="288"/>
    </location>
</feature>
<keyword evidence="3" id="KW-0540">Nuclease</keyword>
<evidence type="ECO:0000256" key="1">
    <source>
        <dbReference type="SAM" id="MobiDB-lite"/>
    </source>
</evidence>
<dbReference type="EMBL" id="JBHTBF010000001">
    <property type="protein sequence ID" value="MFC7315353.1"/>
    <property type="molecule type" value="Genomic_DNA"/>
</dbReference>
<reference evidence="3 4" key="1">
    <citation type="journal article" date="2019" name="Int. J. Syst. Evol. Microbiol.">
        <title>The Global Catalogue of Microorganisms (GCM) 10K type strain sequencing project: providing services to taxonomists for standard genome sequencing and annotation.</title>
        <authorList>
            <consortium name="The Broad Institute Genomics Platform"/>
            <consortium name="The Broad Institute Genome Sequencing Center for Infectious Disease"/>
            <person name="Wu L."/>
            <person name="Ma J."/>
        </authorList>
    </citation>
    <scope>NUCLEOTIDE SEQUENCE [LARGE SCALE GENOMIC DNA]</scope>
    <source>
        <strain evidence="3 4">PSR21</strain>
    </source>
</reference>
<sequence>MFTDRNTSRRRFLLGGVTALGATRIGDRRFGSGGRPTTVRACSFNVRYDNPEDEYSWDERLPRVVETVEEIAPGLLGVQEAQPNQYDDLRAALDDYEWYGVGRDDGDREGEMVPVAWRADRYRVRETGEFWLSETPDEPSVGWDADLPRVTTWASLSHRETGRRLWLCNTHFSHVGETARVESAKLVRERADERAMAGEDVVVTGDCNSKPSERPYQILTGTAGSPASPLFDPRREADTDTVSGPWGTYHGFTPEIEDRIDYVFTADTAAVDWYRTLDVRPGEYRSDHLPVVTEVEFGSRRRLPWR</sequence>
<feature type="region of interest" description="Disordered" evidence="1">
    <location>
        <begin position="212"/>
        <end position="246"/>
    </location>
</feature>
<protein>
    <submittedName>
        <fullName evidence="3">Endonuclease/exonuclease/phosphatase family protein</fullName>
    </submittedName>
</protein>